<keyword evidence="9" id="KW-0227">DNA damage</keyword>
<dbReference type="GO" id="GO:0036297">
    <property type="term" value="P:interstrand cross-link repair"/>
    <property type="evidence" value="ECO:0007669"/>
    <property type="project" value="TreeGrafter"/>
</dbReference>
<evidence type="ECO:0000256" key="15">
    <source>
        <dbReference type="ARBA" id="ARBA00023242"/>
    </source>
</evidence>
<evidence type="ECO:0000256" key="17">
    <source>
        <dbReference type="ARBA" id="ARBA00039759"/>
    </source>
</evidence>
<dbReference type="GO" id="GO:0008800">
    <property type="term" value="F:beta-lactamase activity"/>
    <property type="evidence" value="ECO:0007669"/>
    <property type="project" value="UniProtKB-EC"/>
</dbReference>
<evidence type="ECO:0000256" key="4">
    <source>
        <dbReference type="ARBA" id="ARBA00010304"/>
    </source>
</evidence>
<dbReference type="Gene3D" id="3.60.15.10">
    <property type="entry name" value="Ribonuclease Z/Hydroxyacylglutathione hydrolase-like"/>
    <property type="match status" value="1"/>
</dbReference>
<proteinExistence type="inferred from homology"/>
<feature type="domain" description="DNA repair metallo-beta-lactamase" evidence="22">
    <location>
        <begin position="217"/>
        <end position="306"/>
    </location>
</feature>
<dbReference type="GO" id="GO:0003684">
    <property type="term" value="F:damaged DNA binding"/>
    <property type="evidence" value="ECO:0007669"/>
    <property type="project" value="TreeGrafter"/>
</dbReference>
<dbReference type="FunFam" id="3.40.50.12650:FF:000003">
    <property type="entry name" value="DNA cross-link repair 1B"/>
    <property type="match status" value="1"/>
</dbReference>
<evidence type="ECO:0000256" key="6">
    <source>
        <dbReference type="ARBA" id="ARBA00022454"/>
    </source>
</evidence>
<keyword evidence="6" id="KW-0158">Chromosome</keyword>
<evidence type="ECO:0000256" key="12">
    <source>
        <dbReference type="ARBA" id="ARBA00022895"/>
    </source>
</evidence>
<keyword evidence="14" id="KW-0234">DNA repair</keyword>
<evidence type="ECO:0000256" key="2">
    <source>
        <dbReference type="ARBA" id="ARBA00004123"/>
    </source>
</evidence>
<evidence type="ECO:0000256" key="20">
    <source>
        <dbReference type="ARBA" id="ARBA00042738"/>
    </source>
</evidence>
<dbReference type="InterPro" id="IPR036866">
    <property type="entry name" value="RibonucZ/Hydroxyglut_hydro"/>
</dbReference>
<dbReference type="InterPro" id="IPR011084">
    <property type="entry name" value="DRMBL"/>
</dbReference>
<dbReference type="GO" id="GO:0006310">
    <property type="term" value="P:DNA recombination"/>
    <property type="evidence" value="ECO:0007669"/>
    <property type="project" value="UniProtKB-KW"/>
</dbReference>
<dbReference type="PANTHER" id="PTHR23240">
    <property type="entry name" value="DNA CROSS-LINK REPAIR PROTEIN PSO2/SNM1-RELATED"/>
    <property type="match status" value="1"/>
</dbReference>
<evidence type="ECO:0000256" key="13">
    <source>
        <dbReference type="ARBA" id="ARBA00023172"/>
    </source>
</evidence>
<evidence type="ECO:0000256" key="5">
    <source>
        <dbReference type="ARBA" id="ARBA00012865"/>
    </source>
</evidence>
<keyword evidence="15" id="KW-0539">Nucleus</keyword>
<comment type="catalytic activity">
    <reaction evidence="1">
        <text>a beta-lactam + H2O = a substituted beta-amino acid</text>
        <dbReference type="Rhea" id="RHEA:20401"/>
        <dbReference type="ChEBI" id="CHEBI:15377"/>
        <dbReference type="ChEBI" id="CHEBI:35627"/>
        <dbReference type="ChEBI" id="CHEBI:140347"/>
        <dbReference type="EC" id="3.5.2.6"/>
    </reaction>
</comment>
<evidence type="ECO:0000256" key="11">
    <source>
        <dbReference type="ARBA" id="ARBA00022839"/>
    </source>
</evidence>
<evidence type="ECO:0000256" key="16">
    <source>
        <dbReference type="ARBA" id="ARBA00039555"/>
    </source>
</evidence>
<organism evidence="23 24">
    <name type="scientific">Meganyctiphanes norvegica</name>
    <name type="common">Northern krill</name>
    <name type="synonym">Thysanopoda norvegica</name>
    <dbReference type="NCBI Taxonomy" id="48144"/>
    <lineage>
        <taxon>Eukaryota</taxon>
        <taxon>Metazoa</taxon>
        <taxon>Ecdysozoa</taxon>
        <taxon>Arthropoda</taxon>
        <taxon>Crustacea</taxon>
        <taxon>Multicrustacea</taxon>
        <taxon>Malacostraca</taxon>
        <taxon>Eumalacostraca</taxon>
        <taxon>Eucarida</taxon>
        <taxon>Euphausiacea</taxon>
        <taxon>Euphausiidae</taxon>
        <taxon>Meganyctiphanes</taxon>
    </lineage>
</organism>
<evidence type="ECO:0000256" key="10">
    <source>
        <dbReference type="ARBA" id="ARBA00022801"/>
    </source>
</evidence>
<dbReference type="EC" id="3.5.2.6" evidence="5"/>
<keyword evidence="8" id="KW-0255">Endonuclease</keyword>
<feature type="region of interest" description="Disordered" evidence="21">
    <location>
        <begin position="430"/>
        <end position="460"/>
    </location>
</feature>
<dbReference type="AlphaFoldDB" id="A0AAV2RZC6"/>
<dbReference type="GO" id="GO:0006303">
    <property type="term" value="P:double-strand break repair via nonhomologous end joining"/>
    <property type="evidence" value="ECO:0007669"/>
    <property type="project" value="TreeGrafter"/>
</dbReference>
<dbReference type="GO" id="GO:0000781">
    <property type="term" value="C:chromosome, telomeric region"/>
    <property type="evidence" value="ECO:0007669"/>
    <property type="project" value="UniProtKB-SubCell"/>
</dbReference>
<comment type="caution">
    <text evidence="23">The sequence shown here is derived from an EMBL/GenBank/DDBJ whole genome shotgun (WGS) entry which is preliminary data.</text>
</comment>
<evidence type="ECO:0000256" key="3">
    <source>
        <dbReference type="ARBA" id="ARBA00004574"/>
    </source>
</evidence>
<evidence type="ECO:0000256" key="1">
    <source>
        <dbReference type="ARBA" id="ARBA00001526"/>
    </source>
</evidence>
<evidence type="ECO:0000256" key="14">
    <source>
        <dbReference type="ARBA" id="ARBA00023204"/>
    </source>
</evidence>
<dbReference type="EMBL" id="CAXKWB010040012">
    <property type="protein sequence ID" value="CAL4154133.1"/>
    <property type="molecule type" value="Genomic_DNA"/>
</dbReference>
<evidence type="ECO:0000256" key="8">
    <source>
        <dbReference type="ARBA" id="ARBA00022759"/>
    </source>
</evidence>
<evidence type="ECO:0000256" key="19">
    <source>
        <dbReference type="ARBA" id="ARBA00042677"/>
    </source>
</evidence>
<sequence>MRGNKNKTGMFPMICWRPIILTPGMRTLLPNPMYTVYIGKKTTPYSYKSTIHPLKSHRRIPESIIQVLEVDQTYLIPMDSEKQEMLSVTPLDANHVPGAVMFLFQGYFGNILYCGDMRWYEDLLENPILRSVVEAKELDIVYIDNTFCADYCVFPSREGATKQIFDIIDSYPDHVIKIGVRSLGREDLLVAVGKHYQERVLVSPDKYKMLQMLGYPDVFTTEKSESRIHTIDLRQINNRNHSNWNCEFPTISIVITALFVGWPNGPYSSQAERGVFVVPYSDHSSYAELEEMVRVLAPRRLIPIVTQWSRSGWWSDPHAPNQSIKANMEVFQDLLTYPPPEPFEVPDGVHRAMSSGASMHTMQNPKKVGMKCGLILRPPKRSAVRGVHFTSPDKSNNSRCSMTETQSVISQIDLSSMDPICVSTPLNSPKRCSVPLRDTRNDYSDTAQQSSKGTSNNVEEAVPTLTLDKLSSFSSKKSVDLTDEHKSQLIDGNIRKVYLLKHAIFKASYNLAELDENQKISEITKNGQELCGLLRKYIEL</sequence>
<keyword evidence="24" id="KW-1185">Reference proteome</keyword>
<keyword evidence="11" id="KW-0269">Exonuclease</keyword>
<dbReference type="GO" id="GO:0035312">
    <property type="term" value="F:5'-3' DNA exonuclease activity"/>
    <property type="evidence" value="ECO:0007669"/>
    <property type="project" value="TreeGrafter"/>
</dbReference>
<comment type="similarity">
    <text evidence="4">Belongs to the DNA repair metallo-beta-lactamase (DRMBL) family.</text>
</comment>
<dbReference type="GO" id="GO:0004519">
    <property type="term" value="F:endonuclease activity"/>
    <property type="evidence" value="ECO:0007669"/>
    <property type="project" value="UniProtKB-KW"/>
</dbReference>
<keyword evidence="10" id="KW-0378">Hydrolase</keyword>
<accession>A0AAV2RZC6</accession>
<keyword evidence="7" id="KW-0540">Nuclease</keyword>
<evidence type="ECO:0000256" key="21">
    <source>
        <dbReference type="SAM" id="MobiDB-lite"/>
    </source>
</evidence>
<evidence type="ECO:0000256" key="9">
    <source>
        <dbReference type="ARBA" id="ARBA00022763"/>
    </source>
</evidence>
<name>A0AAV2RZC6_MEGNR</name>
<evidence type="ECO:0000313" key="23">
    <source>
        <dbReference type="EMBL" id="CAL4154133.1"/>
    </source>
</evidence>
<dbReference type="Proteomes" id="UP001497623">
    <property type="component" value="Unassembled WGS sequence"/>
</dbReference>
<keyword evidence="12" id="KW-0779">Telomere</keyword>
<keyword evidence="13" id="KW-0233">DNA recombination</keyword>
<evidence type="ECO:0000313" key="24">
    <source>
        <dbReference type="Proteomes" id="UP001497623"/>
    </source>
</evidence>
<dbReference type="Gene3D" id="3.40.50.12650">
    <property type="match status" value="1"/>
</dbReference>
<dbReference type="PANTHER" id="PTHR23240:SF8">
    <property type="entry name" value="PROTEIN ARTEMIS"/>
    <property type="match status" value="1"/>
</dbReference>
<dbReference type="GO" id="GO:0005634">
    <property type="term" value="C:nucleus"/>
    <property type="evidence" value="ECO:0007669"/>
    <property type="project" value="UniProtKB-SubCell"/>
</dbReference>
<evidence type="ECO:0000256" key="7">
    <source>
        <dbReference type="ARBA" id="ARBA00022722"/>
    </source>
</evidence>
<dbReference type="SUPFAM" id="SSF56281">
    <property type="entry name" value="Metallo-hydrolase/oxidoreductase"/>
    <property type="match status" value="1"/>
</dbReference>
<comment type="subcellular location">
    <subcellularLocation>
        <location evidence="3">Chromosome</location>
        <location evidence="3">Telomere</location>
    </subcellularLocation>
    <subcellularLocation>
        <location evidence="2">Nucleus</location>
    </subcellularLocation>
</comment>
<dbReference type="Pfam" id="PF07522">
    <property type="entry name" value="DRMBL"/>
    <property type="match status" value="1"/>
</dbReference>
<reference evidence="23 24" key="1">
    <citation type="submission" date="2024-05" db="EMBL/GenBank/DDBJ databases">
        <authorList>
            <person name="Wallberg A."/>
        </authorList>
    </citation>
    <scope>NUCLEOTIDE SEQUENCE [LARGE SCALE GENOMIC DNA]</scope>
</reference>
<evidence type="ECO:0000256" key="18">
    <source>
        <dbReference type="ARBA" id="ARBA00041693"/>
    </source>
</evidence>
<feature type="compositionally biased region" description="Polar residues" evidence="21">
    <location>
        <begin position="444"/>
        <end position="458"/>
    </location>
</feature>
<dbReference type="GO" id="GO:0000723">
    <property type="term" value="P:telomere maintenance"/>
    <property type="evidence" value="ECO:0007669"/>
    <property type="project" value="TreeGrafter"/>
</dbReference>
<feature type="non-terminal residue" evidence="23">
    <location>
        <position position="540"/>
    </location>
</feature>
<evidence type="ECO:0000259" key="22">
    <source>
        <dbReference type="Pfam" id="PF07522"/>
    </source>
</evidence>
<gene>
    <name evidence="23" type="ORF">MNOR_LOCUS31284</name>
</gene>
<protein>
    <recommendedName>
        <fullName evidence="16">5' exonuclease Apollo</fullName>
        <ecNumber evidence="5">3.5.2.6</ecNumber>
    </recommendedName>
    <alternativeName>
        <fullName evidence="18">DNA cross-link repair 1B protein</fullName>
    </alternativeName>
    <alternativeName>
        <fullName evidence="19">DNA cross-link repair 1C protein</fullName>
    </alternativeName>
    <alternativeName>
        <fullName evidence="17">Protein artemis</fullName>
    </alternativeName>
    <alternativeName>
        <fullName evidence="20">SNM1 homolog B</fullName>
    </alternativeName>
</protein>